<keyword evidence="3 9" id="KW-1133">Transmembrane helix</keyword>
<feature type="transmembrane region" description="Helical" evidence="9">
    <location>
        <begin position="262"/>
        <end position="284"/>
    </location>
</feature>
<dbReference type="PANTHER" id="PTHR24240">
    <property type="entry name" value="OPSIN"/>
    <property type="match status" value="1"/>
</dbReference>
<dbReference type="GO" id="GO:0016020">
    <property type="term" value="C:membrane"/>
    <property type="evidence" value="ECO:0007669"/>
    <property type="project" value="UniProtKB-SubCell"/>
</dbReference>
<keyword evidence="5 9" id="KW-0472">Membrane</keyword>
<feature type="transmembrane region" description="Helical" evidence="9">
    <location>
        <begin position="229"/>
        <end position="250"/>
    </location>
</feature>
<evidence type="ECO:0000256" key="8">
    <source>
        <dbReference type="RuleBase" id="RU000688"/>
    </source>
</evidence>
<dbReference type="Proteomes" id="UP001163046">
    <property type="component" value="Unassembled WGS sequence"/>
</dbReference>
<dbReference type="InterPro" id="IPR017452">
    <property type="entry name" value="GPCR_Rhodpsn_7TM"/>
</dbReference>
<dbReference type="CDD" id="cd00637">
    <property type="entry name" value="7tm_classA_rhodopsin-like"/>
    <property type="match status" value="1"/>
</dbReference>
<dbReference type="SMART" id="SM01381">
    <property type="entry name" value="7TM_GPCR_Srsx"/>
    <property type="match status" value="1"/>
</dbReference>
<feature type="transmembrane region" description="Helical" evidence="9">
    <location>
        <begin position="131"/>
        <end position="158"/>
    </location>
</feature>
<evidence type="ECO:0000256" key="2">
    <source>
        <dbReference type="ARBA" id="ARBA00022692"/>
    </source>
</evidence>
<keyword evidence="6 8" id="KW-0675">Receptor</keyword>
<dbReference type="EMBL" id="MU827323">
    <property type="protein sequence ID" value="KAJ7356288.1"/>
    <property type="molecule type" value="Genomic_DNA"/>
</dbReference>
<dbReference type="InterPro" id="IPR000276">
    <property type="entry name" value="GPCR_Rhodpsn"/>
</dbReference>
<proteinExistence type="inferred from homology"/>
<keyword evidence="4 8" id="KW-0297">G-protein coupled receptor</keyword>
<feature type="transmembrane region" description="Helical" evidence="9">
    <location>
        <begin position="178"/>
        <end position="201"/>
    </location>
</feature>
<evidence type="ECO:0000256" key="3">
    <source>
        <dbReference type="ARBA" id="ARBA00022989"/>
    </source>
</evidence>
<evidence type="ECO:0000313" key="12">
    <source>
        <dbReference type="Proteomes" id="UP001163046"/>
    </source>
</evidence>
<evidence type="ECO:0000256" key="1">
    <source>
        <dbReference type="ARBA" id="ARBA00004141"/>
    </source>
</evidence>
<protein>
    <recommendedName>
        <fullName evidence="10">G-protein coupled receptors family 1 profile domain-containing protein</fullName>
    </recommendedName>
</protein>
<comment type="similarity">
    <text evidence="8">Belongs to the G-protein coupled receptor 1 family.</text>
</comment>
<dbReference type="InterPro" id="IPR050125">
    <property type="entry name" value="GPCR_opsins"/>
</dbReference>
<evidence type="ECO:0000256" key="7">
    <source>
        <dbReference type="ARBA" id="ARBA00023224"/>
    </source>
</evidence>
<keyword evidence="12" id="KW-1185">Reference proteome</keyword>
<evidence type="ECO:0000256" key="5">
    <source>
        <dbReference type="ARBA" id="ARBA00023136"/>
    </source>
</evidence>
<evidence type="ECO:0000256" key="9">
    <source>
        <dbReference type="SAM" id="Phobius"/>
    </source>
</evidence>
<reference evidence="11" key="1">
    <citation type="submission" date="2023-01" db="EMBL/GenBank/DDBJ databases">
        <title>Genome assembly of the deep-sea coral Lophelia pertusa.</title>
        <authorList>
            <person name="Herrera S."/>
            <person name="Cordes E."/>
        </authorList>
    </citation>
    <scope>NUCLEOTIDE SEQUENCE</scope>
    <source>
        <strain evidence="11">USNM1676648</strain>
        <tissue evidence="11">Polyp</tissue>
    </source>
</reference>
<evidence type="ECO:0000259" key="10">
    <source>
        <dbReference type="PROSITE" id="PS50262"/>
    </source>
</evidence>
<name>A0A9X0CJC3_9CNID</name>
<keyword evidence="2 8" id="KW-0812">Transmembrane</keyword>
<keyword evidence="7 8" id="KW-0807">Transducer</keyword>
<dbReference type="SUPFAM" id="SSF81321">
    <property type="entry name" value="Family A G protein-coupled receptor-like"/>
    <property type="match status" value="1"/>
</dbReference>
<dbReference type="OrthoDB" id="10017003at2759"/>
<feature type="transmembrane region" description="Helical" evidence="9">
    <location>
        <begin position="51"/>
        <end position="75"/>
    </location>
</feature>
<dbReference type="PROSITE" id="PS50262">
    <property type="entry name" value="G_PROTEIN_RECEP_F1_2"/>
    <property type="match status" value="1"/>
</dbReference>
<dbReference type="GO" id="GO:0004930">
    <property type="term" value="F:G protein-coupled receptor activity"/>
    <property type="evidence" value="ECO:0007669"/>
    <property type="project" value="UniProtKB-KW"/>
</dbReference>
<dbReference type="AlphaFoldDB" id="A0A9X0CJC3"/>
<comment type="subcellular location">
    <subcellularLocation>
        <location evidence="1">Membrane</location>
        <topology evidence="1">Multi-pass membrane protein</topology>
    </subcellularLocation>
</comment>
<evidence type="ECO:0000313" key="11">
    <source>
        <dbReference type="EMBL" id="KAJ7356288.1"/>
    </source>
</evidence>
<dbReference type="PROSITE" id="PS00237">
    <property type="entry name" value="G_PROTEIN_RECEP_F1_1"/>
    <property type="match status" value="1"/>
</dbReference>
<feature type="transmembrane region" description="Helical" evidence="9">
    <location>
        <begin position="12"/>
        <end position="39"/>
    </location>
</feature>
<feature type="transmembrane region" description="Helical" evidence="9">
    <location>
        <begin position="87"/>
        <end position="110"/>
    </location>
</feature>
<dbReference type="Gene3D" id="1.20.1070.10">
    <property type="entry name" value="Rhodopsin 7-helix transmembrane proteins"/>
    <property type="match status" value="1"/>
</dbReference>
<evidence type="ECO:0000256" key="4">
    <source>
        <dbReference type="ARBA" id="ARBA00023040"/>
    </source>
</evidence>
<dbReference type="Pfam" id="PF00001">
    <property type="entry name" value="7tm_1"/>
    <property type="match status" value="1"/>
</dbReference>
<evidence type="ECO:0000256" key="6">
    <source>
        <dbReference type="ARBA" id="ARBA00023170"/>
    </source>
</evidence>
<gene>
    <name evidence="11" type="ORF">OS493_026047</name>
</gene>
<dbReference type="PRINTS" id="PR00237">
    <property type="entry name" value="GPCRRHODOPSN"/>
</dbReference>
<organism evidence="11 12">
    <name type="scientific">Desmophyllum pertusum</name>
    <dbReference type="NCBI Taxonomy" id="174260"/>
    <lineage>
        <taxon>Eukaryota</taxon>
        <taxon>Metazoa</taxon>
        <taxon>Cnidaria</taxon>
        <taxon>Anthozoa</taxon>
        <taxon>Hexacorallia</taxon>
        <taxon>Scleractinia</taxon>
        <taxon>Caryophylliina</taxon>
        <taxon>Caryophylliidae</taxon>
        <taxon>Desmophyllum</taxon>
    </lineage>
</organism>
<sequence>MSSEIPFRRNDLVVVESLTCTVLLILSFVGNALVIIVVFKKPRINTTTSLFIAALATTDLINAVVPGPLFLASLITGKMPYSSVGCYISGFFMHFLTLASVSTMGLIAINRYFCVLKPSRYKTIFTTCRSAIFLASLWTIIGTVVILPLILGWAVMAFNPLMASCSLHFNSLISETGFTIFVMVSFVVSSFVIVALCYYFVSKSLRHHRNHLSAVRSLSVQEINLTKTFFVLVVSFIVLWLPTFVVVVLFRVVLRTTLPRQLALAIPYGLLTNSAINPWIYGAMNPSFRKKFMSILKRSEAPNQVHPVQSPPQRPSISQSIHMKTIELE</sequence>
<feature type="domain" description="G-protein coupled receptors family 1 profile" evidence="10">
    <location>
        <begin position="30"/>
        <end position="281"/>
    </location>
</feature>
<accession>A0A9X0CJC3</accession>
<comment type="caution">
    <text evidence="11">The sequence shown here is derived from an EMBL/GenBank/DDBJ whole genome shotgun (WGS) entry which is preliminary data.</text>
</comment>